<dbReference type="InterPro" id="IPR012286">
    <property type="entry name" value="Tetrahaem_cytochrome"/>
</dbReference>
<dbReference type="GO" id="GO:0030313">
    <property type="term" value="C:cell envelope"/>
    <property type="evidence" value="ECO:0007669"/>
    <property type="project" value="UniProtKB-SubCell"/>
</dbReference>
<evidence type="ECO:0000256" key="3">
    <source>
        <dbReference type="ARBA" id="ARBA00022448"/>
    </source>
</evidence>
<dbReference type="CDD" id="cd00060">
    <property type="entry name" value="FHA"/>
    <property type="match status" value="1"/>
</dbReference>
<dbReference type="SUPFAM" id="SSF48695">
    <property type="entry name" value="Multiheme cytochromes"/>
    <property type="match status" value="2"/>
</dbReference>
<protein>
    <recommendedName>
        <fullName evidence="9">Tetrahaem cytochrome domain-containing protein</fullName>
    </recommendedName>
</protein>
<dbReference type="Proteomes" id="UP000583556">
    <property type="component" value="Unassembled WGS sequence"/>
</dbReference>
<keyword evidence="4" id="KW-0349">Heme</keyword>
<comment type="cofactor">
    <cofactor evidence="1">
        <name>heme c</name>
        <dbReference type="ChEBI" id="CHEBI:61717"/>
    </cofactor>
</comment>
<accession>A0A7Y0BQ51</accession>
<feature type="transmembrane region" description="Helical" evidence="8">
    <location>
        <begin position="144"/>
        <end position="164"/>
    </location>
</feature>
<dbReference type="Gene3D" id="2.60.200.20">
    <property type="match status" value="1"/>
</dbReference>
<dbReference type="RefSeq" id="WP_169493783.1">
    <property type="nucleotide sequence ID" value="NZ_JABBGM010000005.1"/>
</dbReference>
<keyword evidence="8" id="KW-0472">Membrane</keyword>
<dbReference type="GO" id="GO:0046872">
    <property type="term" value="F:metal ion binding"/>
    <property type="evidence" value="ECO:0007669"/>
    <property type="project" value="UniProtKB-KW"/>
</dbReference>
<sequence>MTFLVRQIALKSNGEEIVRPTTVEGAELLIGRDSACAVHLPDLAVDPRHAHAVIEGDGTLLVESVGDQPFEADGRSTTRTRIDLGVGAELGFGGHRITVSRDGESGAAVLTVRRVEVVSESAEDIDLGTAFTLKGLLPGKRVSAWAFAVLMLVAFLAVPIWSYATYQPLAMHKDARRPAGIHGDTAWSSGHLSLAHHNLENDCQACHTKAFVAVTDNACLSCHKEDAHNHIPDGARLLRARGEPQGMARLTQAVATAFNRPQGRCVACHTEHEGAGAMPATRQQFCTDCHDGLRTRLPDSKLDNAADFGTAHPQFRPTLIAAVAPGGKPVFAQVSWAPGLKEANGLKFTHAQHLSHSNGVAQMVRRRPGRFAANDALGCQDCHKTEAGGARFKPVVMEEACESCHSLTFDQVGGTFRTLRHGEPEQVVADLRAFYRGGAPARPATLSGLGRRIPGDAARAASAADYARAVHFYPVRGDQAVAQVFGQGGMCADCHVITRGGSAATDGFTVQPVAQNTRYYHVGWFDHSDHRKTDCATCHTGAKSSNDARDLLVPGLDGPGGCRSCHVGETGTKLAGAHVTDPVKSGCAMCHAYHMDANDPTGGQPWKPADQRKKRAIVTTADADRPRRVALAR</sequence>
<feature type="domain" description="Tetrahaem cytochrome" evidence="9">
    <location>
        <begin position="196"/>
        <end position="291"/>
    </location>
</feature>
<evidence type="ECO:0000259" key="9">
    <source>
        <dbReference type="Pfam" id="PF14537"/>
    </source>
</evidence>
<dbReference type="InterPro" id="IPR008984">
    <property type="entry name" value="SMAD_FHA_dom_sf"/>
</dbReference>
<evidence type="ECO:0000313" key="11">
    <source>
        <dbReference type="Proteomes" id="UP000583556"/>
    </source>
</evidence>
<keyword evidence="8" id="KW-0812">Transmembrane</keyword>
<dbReference type="Pfam" id="PF14537">
    <property type="entry name" value="Cytochrom_c3_2"/>
    <property type="match status" value="1"/>
</dbReference>
<evidence type="ECO:0000256" key="5">
    <source>
        <dbReference type="ARBA" id="ARBA00022723"/>
    </source>
</evidence>
<keyword evidence="11" id="KW-1185">Reference proteome</keyword>
<evidence type="ECO:0000256" key="7">
    <source>
        <dbReference type="ARBA" id="ARBA00023004"/>
    </source>
</evidence>
<keyword evidence="3" id="KW-0813">Transport</keyword>
<dbReference type="InterPro" id="IPR036280">
    <property type="entry name" value="Multihaem_cyt_sf"/>
</dbReference>
<evidence type="ECO:0000256" key="2">
    <source>
        <dbReference type="ARBA" id="ARBA00004196"/>
    </source>
</evidence>
<keyword evidence="8" id="KW-1133">Transmembrane helix</keyword>
<comment type="subcellular location">
    <subcellularLocation>
        <location evidence="2">Cell envelope</location>
    </subcellularLocation>
</comment>
<reference evidence="10 11" key="1">
    <citation type="submission" date="2020-04" db="EMBL/GenBank/DDBJ databases">
        <title>Novosphingobium sp. TW-4 isolated from soil.</title>
        <authorList>
            <person name="Dahal R.H."/>
            <person name="Chaudhary D.K."/>
        </authorList>
    </citation>
    <scope>NUCLEOTIDE SEQUENCE [LARGE SCALE GENOMIC DNA]</scope>
    <source>
        <strain evidence="10 11">TW-4</strain>
    </source>
</reference>
<evidence type="ECO:0000313" key="10">
    <source>
        <dbReference type="EMBL" id="NML94504.1"/>
    </source>
</evidence>
<dbReference type="SUPFAM" id="SSF49879">
    <property type="entry name" value="SMAD/FHA domain"/>
    <property type="match status" value="1"/>
</dbReference>
<evidence type="ECO:0000256" key="6">
    <source>
        <dbReference type="ARBA" id="ARBA00022982"/>
    </source>
</evidence>
<evidence type="ECO:0000256" key="1">
    <source>
        <dbReference type="ARBA" id="ARBA00001926"/>
    </source>
</evidence>
<organism evidence="10 11">
    <name type="scientific">Novosphingobium olei</name>
    <dbReference type="NCBI Taxonomy" id="2728851"/>
    <lineage>
        <taxon>Bacteria</taxon>
        <taxon>Pseudomonadati</taxon>
        <taxon>Pseudomonadota</taxon>
        <taxon>Alphaproteobacteria</taxon>
        <taxon>Sphingomonadales</taxon>
        <taxon>Sphingomonadaceae</taxon>
        <taxon>Novosphingobium</taxon>
    </lineage>
</organism>
<name>A0A7Y0BQ51_9SPHN</name>
<comment type="caution">
    <text evidence="10">The sequence shown here is derived from an EMBL/GenBank/DDBJ whole genome shotgun (WGS) entry which is preliminary data.</text>
</comment>
<proteinExistence type="predicted"/>
<dbReference type="Gene3D" id="3.90.10.10">
    <property type="entry name" value="Cytochrome C3"/>
    <property type="match status" value="3"/>
</dbReference>
<evidence type="ECO:0000256" key="4">
    <source>
        <dbReference type="ARBA" id="ARBA00022617"/>
    </source>
</evidence>
<keyword evidence="5" id="KW-0479">Metal-binding</keyword>
<dbReference type="EMBL" id="JABBGM010000005">
    <property type="protein sequence ID" value="NML94504.1"/>
    <property type="molecule type" value="Genomic_DNA"/>
</dbReference>
<evidence type="ECO:0000256" key="8">
    <source>
        <dbReference type="SAM" id="Phobius"/>
    </source>
</evidence>
<keyword evidence="7" id="KW-0408">Iron</keyword>
<gene>
    <name evidence="10" type="ORF">HHL27_12595</name>
</gene>
<dbReference type="AlphaFoldDB" id="A0A7Y0BQ51"/>
<keyword evidence="6" id="KW-0249">Electron transport</keyword>